<comment type="caution">
    <text evidence="1">The sequence shown here is derived from an EMBL/GenBank/DDBJ whole genome shotgun (WGS) entry which is preliminary data.</text>
</comment>
<accession>A0A443J0A9</accession>
<gene>
    <name evidence="1" type="ORF">D2T33_05230</name>
</gene>
<sequence>MNDEDLAYLGLAMVCVQSMERSLVNVLAYVFPDRTRKSVEDLIAGLNRKTLGQLHHDLKGRVDMHEDLIDLLDRVVEGRNTLAHRIFKLSRSPEDAILASREVSIRVIDDCEMLSRIFTDLMMSFADAVGFKTVHDDEIQEFIGHEVFGTAHNLFGRKP</sequence>
<dbReference type="Proteomes" id="UP000285710">
    <property type="component" value="Unassembled WGS sequence"/>
</dbReference>
<keyword evidence="2" id="KW-1185">Reference proteome</keyword>
<protein>
    <recommendedName>
        <fullName evidence="3">DUF4145 domain-containing protein</fullName>
    </recommendedName>
</protein>
<evidence type="ECO:0008006" key="3">
    <source>
        <dbReference type="Google" id="ProtNLM"/>
    </source>
</evidence>
<dbReference type="AlphaFoldDB" id="A0A443J0A9"/>
<reference evidence="1 2" key="1">
    <citation type="submission" date="2019-01" db="EMBL/GenBank/DDBJ databases">
        <title>Sinorhodobacter populi sp. nov. isolated from the symptomatic bark tissue of Populus euramericana canker.</title>
        <authorList>
            <person name="Xu G."/>
        </authorList>
    </citation>
    <scope>NUCLEOTIDE SEQUENCE [LARGE SCALE GENOMIC DNA]</scope>
    <source>
        <strain evidence="1 2">2D-5</strain>
    </source>
</reference>
<proteinExistence type="predicted"/>
<reference evidence="1 2" key="2">
    <citation type="submission" date="2019-01" db="EMBL/GenBank/DDBJ databases">
        <authorList>
            <person name="Li Y."/>
        </authorList>
    </citation>
    <scope>NUCLEOTIDE SEQUENCE [LARGE SCALE GENOMIC DNA]</scope>
    <source>
        <strain evidence="1 2">2D-5</strain>
    </source>
</reference>
<dbReference type="RefSeq" id="WP_128269085.1">
    <property type="nucleotide sequence ID" value="NZ_SAUW01000004.1"/>
</dbReference>
<organism evidence="1 2">
    <name type="scientific">Paenirhodobacter populi</name>
    <dbReference type="NCBI Taxonomy" id="2306993"/>
    <lineage>
        <taxon>Bacteria</taxon>
        <taxon>Pseudomonadati</taxon>
        <taxon>Pseudomonadota</taxon>
        <taxon>Alphaproteobacteria</taxon>
        <taxon>Rhodobacterales</taxon>
        <taxon>Rhodobacter group</taxon>
        <taxon>Paenirhodobacter</taxon>
    </lineage>
</organism>
<dbReference type="EMBL" id="SAUW01000004">
    <property type="protein sequence ID" value="RWR13802.1"/>
    <property type="molecule type" value="Genomic_DNA"/>
</dbReference>
<evidence type="ECO:0000313" key="2">
    <source>
        <dbReference type="Proteomes" id="UP000285710"/>
    </source>
</evidence>
<name>A0A443J0A9_9RHOB</name>
<evidence type="ECO:0000313" key="1">
    <source>
        <dbReference type="EMBL" id="RWR13802.1"/>
    </source>
</evidence>